<dbReference type="InterPro" id="IPR005883">
    <property type="entry name" value="PilM"/>
</dbReference>
<evidence type="ECO:0000313" key="3">
    <source>
        <dbReference type="Proteomes" id="UP000177187"/>
    </source>
</evidence>
<sequence>MPEPYAKLSLGLDIGSSYVKLVALSRRPDHWALKHVALSPLPEGSIVDGEVMDSGAVAESIEALFNQLALDERRVISGISGRAVIVKPIRIPTADPDELAQSVSWVAEQYLPSLDDVNLDYHVISTGGDFTEVLLVAAKRERLEGHLMILRLAGLEALAIDVDSFALGNCFEQAEPEAARGTVALVNVGASMTNVNVLAAGSPRFTRDISFGGYNYTEALARDLSLSVADAERAKRGELPDADAAAVDAVVGETTLELVDEISRTLTHFAGTHPELVPDAVVLSGGSSVLPRIKSSFEDTLAIPVRLLDPLARIDLGESGMDREDLATLAPHLAVGIGLAIRGDDPEIDR</sequence>
<dbReference type="PANTHER" id="PTHR32432">
    <property type="entry name" value="CELL DIVISION PROTEIN FTSA-RELATED"/>
    <property type="match status" value="1"/>
</dbReference>
<evidence type="ECO:0000313" key="2">
    <source>
        <dbReference type="EMBL" id="OGD75402.1"/>
    </source>
</evidence>
<dbReference type="Proteomes" id="UP000177187">
    <property type="component" value="Unassembled WGS sequence"/>
</dbReference>
<accession>A0A1F5F6X9</accession>
<name>A0A1F5F6X9_9BACT</name>
<dbReference type="CDD" id="cd24049">
    <property type="entry name" value="ASKHA_NBD_PilM"/>
    <property type="match status" value="1"/>
</dbReference>
<dbReference type="NCBIfam" id="TIGR01175">
    <property type="entry name" value="pilM"/>
    <property type="match status" value="1"/>
</dbReference>
<comment type="caution">
    <text evidence="2">The sequence shown here is derived from an EMBL/GenBank/DDBJ whole genome shotgun (WGS) entry which is preliminary data.</text>
</comment>
<dbReference type="EMBL" id="MFAF01000073">
    <property type="protein sequence ID" value="OGD75402.1"/>
    <property type="molecule type" value="Genomic_DNA"/>
</dbReference>
<dbReference type="AlphaFoldDB" id="A0A1F5F6X9"/>
<proteinExistence type="predicted"/>
<dbReference type="SUPFAM" id="SSF53067">
    <property type="entry name" value="Actin-like ATPase domain"/>
    <property type="match status" value="2"/>
</dbReference>
<evidence type="ECO:0000259" key="1">
    <source>
        <dbReference type="SMART" id="SM00842"/>
    </source>
</evidence>
<protein>
    <recommendedName>
        <fullName evidence="1">SHS2 domain-containing protein</fullName>
    </recommendedName>
</protein>
<dbReference type="Gene3D" id="3.30.1490.300">
    <property type="match status" value="1"/>
</dbReference>
<gene>
    <name evidence="2" type="ORF">A2Y64_09205</name>
</gene>
<reference evidence="2 3" key="1">
    <citation type="journal article" date="2016" name="Nat. Commun.">
        <title>Thousands of microbial genomes shed light on interconnected biogeochemical processes in an aquifer system.</title>
        <authorList>
            <person name="Anantharaman K."/>
            <person name="Brown C.T."/>
            <person name="Hug L.A."/>
            <person name="Sharon I."/>
            <person name="Castelle C.J."/>
            <person name="Probst A.J."/>
            <person name="Thomas B.C."/>
            <person name="Singh A."/>
            <person name="Wilkins M.J."/>
            <person name="Karaoz U."/>
            <person name="Brodie E.L."/>
            <person name="Williams K.H."/>
            <person name="Hubbard S.S."/>
            <person name="Banfield J.F."/>
        </authorList>
    </citation>
    <scope>NUCLEOTIDE SEQUENCE [LARGE SCALE GENOMIC DNA]</scope>
</reference>
<dbReference type="Pfam" id="PF11104">
    <property type="entry name" value="PilM_2"/>
    <property type="match status" value="1"/>
</dbReference>
<dbReference type="STRING" id="1817816.A2Y64_09205"/>
<dbReference type="InterPro" id="IPR003494">
    <property type="entry name" value="SHS2_FtsA"/>
</dbReference>
<dbReference type="InterPro" id="IPR043129">
    <property type="entry name" value="ATPase_NBD"/>
</dbReference>
<dbReference type="InterPro" id="IPR050696">
    <property type="entry name" value="FtsA/MreB"/>
</dbReference>
<dbReference type="PIRSF" id="PIRSF019169">
    <property type="entry name" value="PilM"/>
    <property type="match status" value="1"/>
</dbReference>
<dbReference type="SMART" id="SM00842">
    <property type="entry name" value="FtsA"/>
    <property type="match status" value="1"/>
</dbReference>
<dbReference type="GO" id="GO:0051301">
    <property type="term" value="P:cell division"/>
    <property type="evidence" value="ECO:0007669"/>
    <property type="project" value="InterPro"/>
</dbReference>
<dbReference type="PANTHER" id="PTHR32432:SF3">
    <property type="entry name" value="ETHANOLAMINE UTILIZATION PROTEIN EUTJ"/>
    <property type="match status" value="1"/>
</dbReference>
<feature type="domain" description="SHS2" evidence="1">
    <location>
        <begin position="9"/>
        <end position="171"/>
    </location>
</feature>
<organism evidence="2 3">
    <name type="scientific">Candidatus Coatesbacteria bacterium RBG_13_66_14</name>
    <dbReference type="NCBI Taxonomy" id="1817816"/>
    <lineage>
        <taxon>Bacteria</taxon>
        <taxon>Candidatus Coatesiibacteriota</taxon>
    </lineage>
</organism>
<dbReference type="Gene3D" id="3.30.420.40">
    <property type="match status" value="2"/>
</dbReference>